<dbReference type="GO" id="GO:0005524">
    <property type="term" value="F:ATP binding"/>
    <property type="evidence" value="ECO:0007669"/>
    <property type="project" value="UniProtKB-KW"/>
</dbReference>
<comment type="catalytic activity">
    <reaction evidence="12">
        <text>tRNA(Pro) + L-proline + ATP = L-prolyl-tRNA(Pro) + AMP + diphosphate</text>
        <dbReference type="Rhea" id="RHEA:14305"/>
        <dbReference type="Rhea" id="RHEA-COMP:9700"/>
        <dbReference type="Rhea" id="RHEA-COMP:9702"/>
        <dbReference type="ChEBI" id="CHEBI:30616"/>
        <dbReference type="ChEBI" id="CHEBI:33019"/>
        <dbReference type="ChEBI" id="CHEBI:60039"/>
        <dbReference type="ChEBI" id="CHEBI:78442"/>
        <dbReference type="ChEBI" id="CHEBI:78532"/>
        <dbReference type="ChEBI" id="CHEBI:456215"/>
        <dbReference type="EC" id="6.1.1.15"/>
    </reaction>
</comment>
<dbReference type="PANTHER" id="PTHR42753:SF2">
    <property type="entry name" value="PROLINE--TRNA LIGASE"/>
    <property type="match status" value="1"/>
</dbReference>
<dbReference type="HAMAP" id="MF_01569">
    <property type="entry name" value="Pro_tRNA_synth_type1"/>
    <property type="match status" value="1"/>
</dbReference>
<keyword evidence="7" id="KW-0547">Nucleotide-binding</keyword>
<dbReference type="InterPro" id="IPR006195">
    <property type="entry name" value="aa-tRNA-synth_II"/>
</dbReference>
<comment type="subcellular location">
    <subcellularLocation>
        <location evidence="1">Cytoplasm</location>
    </subcellularLocation>
</comment>
<evidence type="ECO:0000256" key="2">
    <source>
        <dbReference type="ARBA" id="ARBA00011738"/>
    </source>
</evidence>
<gene>
    <name evidence="14" type="ORF">MNB_SV-6-135</name>
</gene>
<dbReference type="InterPro" id="IPR004154">
    <property type="entry name" value="Anticodon-bd"/>
</dbReference>
<dbReference type="InterPro" id="IPR044140">
    <property type="entry name" value="ProRS_anticodon_short"/>
</dbReference>
<evidence type="ECO:0000256" key="6">
    <source>
        <dbReference type="ARBA" id="ARBA00022598"/>
    </source>
</evidence>
<keyword evidence="10 14" id="KW-0030">Aminoacyl-tRNA synthetase</keyword>
<dbReference type="InterPro" id="IPR033730">
    <property type="entry name" value="ProRS_core_prok"/>
</dbReference>
<dbReference type="Pfam" id="PF00587">
    <property type="entry name" value="tRNA-synt_2b"/>
    <property type="match status" value="1"/>
</dbReference>
<dbReference type="InterPro" id="IPR004500">
    <property type="entry name" value="Pro-tRNA-synth_IIa_bac-type"/>
</dbReference>
<reference evidence="14" key="1">
    <citation type="submission" date="2016-10" db="EMBL/GenBank/DDBJ databases">
        <authorList>
            <person name="de Groot N.N."/>
        </authorList>
    </citation>
    <scope>NUCLEOTIDE SEQUENCE</scope>
</reference>
<evidence type="ECO:0000256" key="5">
    <source>
        <dbReference type="ARBA" id="ARBA00022490"/>
    </source>
</evidence>
<organism evidence="14">
    <name type="scientific">hydrothermal vent metagenome</name>
    <dbReference type="NCBI Taxonomy" id="652676"/>
    <lineage>
        <taxon>unclassified sequences</taxon>
        <taxon>metagenomes</taxon>
        <taxon>ecological metagenomes</taxon>
    </lineage>
</organism>
<evidence type="ECO:0000256" key="4">
    <source>
        <dbReference type="ARBA" id="ARBA00019110"/>
    </source>
</evidence>
<keyword evidence="8" id="KW-0067">ATP-binding</keyword>
<dbReference type="PROSITE" id="PS50862">
    <property type="entry name" value="AA_TRNA_LIGASE_II"/>
    <property type="match status" value="1"/>
</dbReference>
<keyword evidence="9" id="KW-0648">Protein biosynthesis</keyword>
<dbReference type="PANTHER" id="PTHR42753">
    <property type="entry name" value="MITOCHONDRIAL RIBOSOME PROTEIN L39/PROLYL-TRNA LIGASE FAMILY MEMBER"/>
    <property type="match status" value="1"/>
</dbReference>
<dbReference type="FunFam" id="3.30.930.10:FF:000065">
    <property type="entry name" value="Proline--tRNA ligase"/>
    <property type="match status" value="1"/>
</dbReference>
<dbReference type="GO" id="GO:0002161">
    <property type="term" value="F:aminoacyl-tRNA deacylase activity"/>
    <property type="evidence" value="ECO:0007669"/>
    <property type="project" value="InterPro"/>
</dbReference>
<dbReference type="FunFam" id="3.30.930.10:FF:000066">
    <property type="entry name" value="Proline--tRNA ligase"/>
    <property type="match status" value="1"/>
</dbReference>
<dbReference type="CDD" id="cd04334">
    <property type="entry name" value="ProRS-INS"/>
    <property type="match status" value="1"/>
</dbReference>
<dbReference type="InterPro" id="IPR002314">
    <property type="entry name" value="aa-tRNA-synt_IIb"/>
</dbReference>
<dbReference type="CDD" id="cd00861">
    <property type="entry name" value="ProRS_anticodon_short"/>
    <property type="match status" value="1"/>
</dbReference>
<dbReference type="AlphaFoldDB" id="A0A1W1BWF4"/>
<evidence type="ECO:0000313" key="14">
    <source>
        <dbReference type="EMBL" id="SFV57859.1"/>
    </source>
</evidence>
<dbReference type="InterPro" id="IPR002316">
    <property type="entry name" value="Pro-tRNA-ligase_IIa"/>
</dbReference>
<dbReference type="PRINTS" id="PR01046">
    <property type="entry name" value="TRNASYNTHPRO"/>
</dbReference>
<accession>A0A1W1BWF4</accession>
<dbReference type="GO" id="GO:0004827">
    <property type="term" value="F:proline-tRNA ligase activity"/>
    <property type="evidence" value="ECO:0007669"/>
    <property type="project" value="UniProtKB-EC"/>
</dbReference>
<dbReference type="EC" id="6.1.1.15" evidence="3"/>
<comment type="subunit">
    <text evidence="2">Homodimer.</text>
</comment>
<dbReference type="InterPro" id="IPR036621">
    <property type="entry name" value="Anticodon-bd_dom_sf"/>
</dbReference>
<protein>
    <recommendedName>
        <fullName evidence="4">Proline--tRNA ligase</fullName>
        <ecNumber evidence="3">6.1.1.15</ecNumber>
    </recommendedName>
    <alternativeName>
        <fullName evidence="11">Prolyl-tRNA synthetase</fullName>
    </alternativeName>
</protein>
<dbReference type="SUPFAM" id="SSF55826">
    <property type="entry name" value="YbaK/ProRS associated domain"/>
    <property type="match status" value="1"/>
</dbReference>
<dbReference type="EMBL" id="FPHC01000045">
    <property type="protein sequence ID" value="SFV57859.1"/>
    <property type="molecule type" value="Genomic_DNA"/>
</dbReference>
<dbReference type="CDD" id="cd00779">
    <property type="entry name" value="ProRS_core_prok"/>
    <property type="match status" value="1"/>
</dbReference>
<dbReference type="InterPro" id="IPR036754">
    <property type="entry name" value="YbaK/aa-tRNA-synt-asso_dom_sf"/>
</dbReference>
<evidence type="ECO:0000259" key="13">
    <source>
        <dbReference type="PROSITE" id="PS50862"/>
    </source>
</evidence>
<evidence type="ECO:0000256" key="12">
    <source>
        <dbReference type="ARBA" id="ARBA00047671"/>
    </source>
</evidence>
<dbReference type="SUPFAM" id="SSF52954">
    <property type="entry name" value="Class II aaRS ABD-related"/>
    <property type="match status" value="1"/>
</dbReference>
<proteinExistence type="inferred from homology"/>
<keyword evidence="5" id="KW-0963">Cytoplasm</keyword>
<evidence type="ECO:0000256" key="7">
    <source>
        <dbReference type="ARBA" id="ARBA00022741"/>
    </source>
</evidence>
<dbReference type="Pfam" id="PF03129">
    <property type="entry name" value="HGTP_anticodon"/>
    <property type="match status" value="1"/>
</dbReference>
<evidence type="ECO:0000256" key="3">
    <source>
        <dbReference type="ARBA" id="ARBA00012831"/>
    </source>
</evidence>
<dbReference type="InterPro" id="IPR050062">
    <property type="entry name" value="Pro-tRNA_synthetase"/>
</dbReference>
<evidence type="ECO:0000256" key="10">
    <source>
        <dbReference type="ARBA" id="ARBA00023146"/>
    </source>
</evidence>
<dbReference type="InterPro" id="IPR007214">
    <property type="entry name" value="YbaK/aa-tRNA-synth-assoc-dom"/>
</dbReference>
<evidence type="ECO:0000256" key="11">
    <source>
        <dbReference type="ARBA" id="ARBA00029731"/>
    </source>
</evidence>
<feature type="domain" description="Aminoacyl-transfer RNA synthetases class-II family profile" evidence="13">
    <location>
        <begin position="52"/>
        <end position="472"/>
    </location>
</feature>
<dbReference type="SUPFAM" id="SSF55681">
    <property type="entry name" value="Class II aaRS and biotin synthetases"/>
    <property type="match status" value="1"/>
</dbReference>
<dbReference type="InterPro" id="IPR045864">
    <property type="entry name" value="aa-tRNA-synth_II/BPL/LPL"/>
</dbReference>
<dbReference type="Pfam" id="PF04073">
    <property type="entry name" value="tRNA_edit"/>
    <property type="match status" value="1"/>
</dbReference>
<dbReference type="GO" id="GO:0005829">
    <property type="term" value="C:cytosol"/>
    <property type="evidence" value="ECO:0007669"/>
    <property type="project" value="TreeGrafter"/>
</dbReference>
<keyword evidence="6 14" id="KW-0436">Ligase</keyword>
<name>A0A1W1BWF4_9ZZZZ</name>
<dbReference type="GO" id="GO:0006433">
    <property type="term" value="P:prolyl-tRNA aminoacylation"/>
    <property type="evidence" value="ECO:0007669"/>
    <property type="project" value="InterPro"/>
</dbReference>
<dbReference type="Gene3D" id="3.30.930.10">
    <property type="entry name" value="Bira Bifunctional Protein, Domain 2"/>
    <property type="match status" value="2"/>
</dbReference>
<evidence type="ECO:0000256" key="9">
    <source>
        <dbReference type="ARBA" id="ARBA00022917"/>
    </source>
</evidence>
<dbReference type="NCBIfam" id="TIGR00409">
    <property type="entry name" value="proS_fam_II"/>
    <property type="match status" value="1"/>
</dbReference>
<sequence>MRVTQLLIPTTKETPNDASLASHIYLLRGGFIQGIGSGLYNFLPLGKIVLDKVRAIVKDELDRAGCQEVSLGFVTPASYWQESGRLEKYGKELLRFKDRKNSDFVLGPTHEEMMVNLVKQTVKSYKALPLNLYQINLKFRDEIRPRFGLMRGREFLMKDGYSFHSSVEDMKREFSNMEQTYKRIFERLGLEFRIVEADSGAIGGSGSREFMVLADSGEDTIVVCDSCKYGANIEAATRSTKVCEAEPPEALYAKFHTPDTTTIDALSQFFHVDPYYLIKTVAKKALLDDGESRVALFALRGSDDLQEIKACNAIGANELVDLSVEELNEVGLVAGYMSPTIVPDGVEVVFDNELRDATHMICGANELDYHLVGIDLKGYEAKYADLVEVKEGDSCPHCQGVLQYTKGIEVGHIFQLGTQYSEPLDATFLDENGKSKPFEMGTYGIGVSRLLAAIIEQHHDDRGCIWTKESAPFALTIIISNIKDDTQVALGEEIYSKLRSDGIEVLLDDRKERFGFKMKDFELIGTPLALVIGKNLSDGNVEIVKRDGLEKIVVSSDDILEKLEELL</sequence>
<dbReference type="InterPro" id="IPR023717">
    <property type="entry name" value="Pro-tRNA-Synthase_IIa_type1"/>
</dbReference>
<dbReference type="NCBIfam" id="NF006625">
    <property type="entry name" value="PRK09194.1"/>
    <property type="match status" value="1"/>
</dbReference>
<evidence type="ECO:0000256" key="1">
    <source>
        <dbReference type="ARBA" id="ARBA00004496"/>
    </source>
</evidence>
<evidence type="ECO:0000256" key="8">
    <source>
        <dbReference type="ARBA" id="ARBA00022840"/>
    </source>
</evidence>
<dbReference type="Gene3D" id="3.40.50.800">
    <property type="entry name" value="Anticodon-binding domain"/>
    <property type="match status" value="1"/>
</dbReference>